<comment type="caution">
    <text evidence="2">The sequence shown here is derived from an EMBL/GenBank/DDBJ whole genome shotgun (WGS) entry which is preliminary data.</text>
</comment>
<dbReference type="SUPFAM" id="SSF69593">
    <property type="entry name" value="Glycerol-3-phosphate (1)-acyltransferase"/>
    <property type="match status" value="1"/>
</dbReference>
<dbReference type="Pfam" id="PF04028">
    <property type="entry name" value="DUF374"/>
    <property type="match status" value="1"/>
</dbReference>
<dbReference type="InterPro" id="IPR007172">
    <property type="entry name" value="DUF374"/>
</dbReference>
<name>A0A1F4T5T1_UNCSA</name>
<protein>
    <recommendedName>
        <fullName evidence="1">DUF374 domain-containing protein</fullName>
    </recommendedName>
</protein>
<gene>
    <name evidence="2" type="ORF">A3K49_02855</name>
</gene>
<proteinExistence type="predicted"/>
<feature type="domain" description="DUF374" evidence="1">
    <location>
        <begin position="56"/>
        <end position="125"/>
    </location>
</feature>
<accession>A0A1F4T5T1</accession>
<sequence>MRRLLEYAASIMLYLAWTLVCKTIRYDIPWRERFEKRGESVIFAVWHQATFVMFYLYRFRRVVLLVSAEPRGRVLSNCARWLGYEIIAVNFQRDKLATARAMSKMIKLIKEGYDAVVAVDGPSGPPFAVKPGVFFLAEKAGVRIVPVGLFSPLNLKLFWRWDKYILPLPFSRVRILKGGPISPGTGTASRLKKSLDRLSR</sequence>
<dbReference type="EMBL" id="MEUG01000001">
    <property type="protein sequence ID" value="OGC27926.1"/>
    <property type="molecule type" value="Genomic_DNA"/>
</dbReference>
<dbReference type="AlphaFoldDB" id="A0A1F4T5T1"/>
<reference evidence="2 3" key="1">
    <citation type="journal article" date="2016" name="Nat. Commun.">
        <title>Thousands of microbial genomes shed light on interconnected biogeochemical processes in an aquifer system.</title>
        <authorList>
            <person name="Anantharaman K."/>
            <person name="Brown C.T."/>
            <person name="Hug L.A."/>
            <person name="Sharon I."/>
            <person name="Castelle C.J."/>
            <person name="Probst A.J."/>
            <person name="Thomas B.C."/>
            <person name="Singh A."/>
            <person name="Wilkins M.J."/>
            <person name="Karaoz U."/>
            <person name="Brodie E.L."/>
            <person name="Williams K.H."/>
            <person name="Hubbard S.S."/>
            <person name="Banfield J.F."/>
        </authorList>
    </citation>
    <scope>NUCLEOTIDE SEQUENCE [LARGE SCALE GENOMIC DNA]</scope>
</reference>
<evidence type="ECO:0000259" key="1">
    <source>
        <dbReference type="Pfam" id="PF04028"/>
    </source>
</evidence>
<evidence type="ECO:0000313" key="2">
    <source>
        <dbReference type="EMBL" id="OGC27926.1"/>
    </source>
</evidence>
<organism evidence="2 3">
    <name type="scientific">candidate division WOR-1 bacterium RIFOXYC12_FULL_54_18</name>
    <dbReference type="NCBI Taxonomy" id="1802584"/>
    <lineage>
        <taxon>Bacteria</taxon>
        <taxon>Bacillati</taxon>
        <taxon>Saganbacteria</taxon>
    </lineage>
</organism>
<evidence type="ECO:0000313" key="3">
    <source>
        <dbReference type="Proteomes" id="UP000178602"/>
    </source>
</evidence>
<dbReference type="Proteomes" id="UP000178602">
    <property type="component" value="Unassembled WGS sequence"/>
</dbReference>